<evidence type="ECO:0000256" key="2">
    <source>
        <dbReference type="ARBA" id="ARBA00022840"/>
    </source>
</evidence>
<dbReference type="PROSITE" id="PS00455">
    <property type="entry name" value="AMP_BINDING"/>
    <property type="match status" value="1"/>
</dbReference>
<dbReference type="EMBL" id="MZNU01000173">
    <property type="protein sequence ID" value="OWP03694.1"/>
    <property type="molecule type" value="Genomic_DNA"/>
</dbReference>
<gene>
    <name evidence="4" type="ORF">B2J93_9540</name>
</gene>
<accession>A0A218Z7L2</accession>
<comment type="caution">
    <text evidence="4">The sequence shown here is derived from an EMBL/GenBank/DDBJ whole genome shotgun (WGS) entry which is preliminary data.</text>
</comment>
<sequence>MAPLSQDSDALVKALRVPPPPGTPYSLPIPGSQVEGRTAVYRHWRFVDGPLLASLDPSAGTAHEMFEASVKRRPNARCLGHRPYDPVKKTHAEKFEWITYAETAVRRKNFGAGVVELHKLAGVAEEKYGVGLWCQNRPEWQISDLGCQSQSLFTVSIYETLGPETTEYIINHAALQCVITSLPHIPTLLKLAPQIPSLKIIICLDPLDAGEQPGNSKAALLNALASDVGISIHYIGDVEARGAKSGLPMRAPRPDDIITINYTSGTTGNPKGVVLTHANAAAATAIARVTSDTVSSDVLISYLPLAHIYQRVAEHGALSAGAAIGYFRGDILGLVEDMKILRPTGFNSVPRLYNRFGSALRAATLDAPGLRGAMGRHVIATKLASMKLPPGQATNKHFFWDRVFTPKVAANFGFQRCRGMVSGSAPIDPTLQQFLRAAFGNDFIQGYGLTESYAVGLAQLEGDFSAGNCGAFAVGMEGCLQSVPDMDYLVTDTPNPRGELLLRGNARFREYFKNEAETAKAILDDGWFRTGDIAEIDSMGRVKIVDRVKNVLKLAQGEYISPERIENVYLANTPIIAQAYVHGDSTQAFLVSVLGIDPGNFAPFASAVLRKTVKADDVEAVKAAAKDSKVKRAVVKELDRIGKNNNFNAWERVRKVHLEIEPFTTENELLTPTLKLKRPQSAKKFRPEIDQMYAEALAEEVPKARL</sequence>
<dbReference type="GO" id="GO:0005783">
    <property type="term" value="C:endoplasmic reticulum"/>
    <property type="evidence" value="ECO:0007669"/>
    <property type="project" value="TreeGrafter"/>
</dbReference>
<evidence type="ECO:0000313" key="4">
    <source>
        <dbReference type="EMBL" id="OWP03694.1"/>
    </source>
</evidence>
<dbReference type="PANTHER" id="PTHR43272">
    <property type="entry name" value="LONG-CHAIN-FATTY-ACID--COA LIGASE"/>
    <property type="match status" value="1"/>
</dbReference>
<evidence type="ECO:0000313" key="5">
    <source>
        <dbReference type="Proteomes" id="UP000242519"/>
    </source>
</evidence>
<keyword evidence="1" id="KW-0547">Nucleotide-binding</keyword>
<dbReference type="Gene3D" id="3.40.50.12780">
    <property type="entry name" value="N-terminal domain of ligase-like"/>
    <property type="match status" value="1"/>
</dbReference>
<dbReference type="OrthoDB" id="1700726at2759"/>
<feature type="domain" description="AMP-dependent synthetase/ligase" evidence="3">
    <location>
        <begin position="66"/>
        <end position="512"/>
    </location>
</feature>
<dbReference type="STRING" id="503106.A0A218Z7L2"/>
<reference evidence="4 5" key="1">
    <citation type="submission" date="2017-04" db="EMBL/GenBank/DDBJ databases">
        <title>Draft genome sequence of Marssonina coronaria NL1: causal agent of apple blotch.</title>
        <authorList>
            <person name="Cheng Q."/>
        </authorList>
    </citation>
    <scope>NUCLEOTIDE SEQUENCE [LARGE SCALE GENOMIC DNA]</scope>
    <source>
        <strain evidence="4 5">NL1</strain>
    </source>
</reference>
<dbReference type="PANTHER" id="PTHR43272:SF33">
    <property type="entry name" value="AMP-BINDING DOMAIN-CONTAINING PROTEIN-RELATED"/>
    <property type="match status" value="1"/>
</dbReference>
<dbReference type="AlphaFoldDB" id="A0A218Z7L2"/>
<dbReference type="Pfam" id="PF00501">
    <property type="entry name" value="AMP-binding"/>
    <property type="match status" value="1"/>
</dbReference>
<dbReference type="GO" id="GO:0016020">
    <property type="term" value="C:membrane"/>
    <property type="evidence" value="ECO:0007669"/>
    <property type="project" value="TreeGrafter"/>
</dbReference>
<keyword evidence="5" id="KW-1185">Reference proteome</keyword>
<dbReference type="FunCoup" id="A0A218Z7L2">
    <property type="interactions" value="266"/>
</dbReference>
<evidence type="ECO:0000256" key="1">
    <source>
        <dbReference type="ARBA" id="ARBA00022741"/>
    </source>
</evidence>
<dbReference type="GO" id="GO:0005524">
    <property type="term" value="F:ATP binding"/>
    <property type="evidence" value="ECO:0007669"/>
    <property type="project" value="UniProtKB-KW"/>
</dbReference>
<dbReference type="InterPro" id="IPR000873">
    <property type="entry name" value="AMP-dep_synth/lig_dom"/>
</dbReference>
<dbReference type="InParanoid" id="A0A218Z7L2"/>
<dbReference type="InterPro" id="IPR042099">
    <property type="entry name" value="ANL_N_sf"/>
</dbReference>
<protein>
    <recommendedName>
        <fullName evidence="3">AMP-dependent synthetase/ligase domain-containing protein</fullName>
    </recommendedName>
</protein>
<dbReference type="Proteomes" id="UP000242519">
    <property type="component" value="Unassembled WGS sequence"/>
</dbReference>
<dbReference type="InterPro" id="IPR020845">
    <property type="entry name" value="AMP-binding_CS"/>
</dbReference>
<proteinExistence type="predicted"/>
<keyword evidence="2" id="KW-0067">ATP-binding</keyword>
<dbReference type="SUPFAM" id="SSF56801">
    <property type="entry name" value="Acetyl-CoA synthetase-like"/>
    <property type="match status" value="1"/>
</dbReference>
<dbReference type="GO" id="GO:0004467">
    <property type="term" value="F:long-chain fatty acid-CoA ligase activity"/>
    <property type="evidence" value="ECO:0007669"/>
    <property type="project" value="TreeGrafter"/>
</dbReference>
<organism evidence="4 5">
    <name type="scientific">Diplocarpon coronariae</name>
    <dbReference type="NCBI Taxonomy" id="2795749"/>
    <lineage>
        <taxon>Eukaryota</taxon>
        <taxon>Fungi</taxon>
        <taxon>Dikarya</taxon>
        <taxon>Ascomycota</taxon>
        <taxon>Pezizomycotina</taxon>
        <taxon>Leotiomycetes</taxon>
        <taxon>Helotiales</taxon>
        <taxon>Drepanopezizaceae</taxon>
        <taxon>Diplocarpon</taxon>
    </lineage>
</organism>
<name>A0A218Z7L2_9HELO</name>
<evidence type="ECO:0000259" key="3">
    <source>
        <dbReference type="Pfam" id="PF00501"/>
    </source>
</evidence>